<feature type="compositionally biased region" description="Pro residues" evidence="1">
    <location>
        <begin position="82"/>
        <end position="94"/>
    </location>
</feature>
<dbReference type="RefSeq" id="WP_211904421.1">
    <property type="nucleotide sequence ID" value="NZ_CP046729.1"/>
</dbReference>
<feature type="region of interest" description="Disordered" evidence="1">
    <location>
        <begin position="73"/>
        <end position="94"/>
    </location>
</feature>
<accession>A0ABX7ZCW2</accession>
<dbReference type="EMBL" id="CP046729">
    <property type="protein sequence ID" value="QUP52674.1"/>
    <property type="molecule type" value="Genomic_DNA"/>
</dbReference>
<keyword evidence="3" id="KW-1185">Reference proteome</keyword>
<evidence type="ECO:0000256" key="1">
    <source>
        <dbReference type="SAM" id="MobiDB-lite"/>
    </source>
</evidence>
<reference evidence="2 3" key="1">
    <citation type="journal article" date="2021" name="Phytopathology">
        <title>Complete genome sequence of Ralstonia syzygii subsp. indonesiensis strain LLRS-1, isolated from wilted tobacco in China.</title>
        <authorList>
            <person name="Lu C.H."/>
            <person name="Li J.Y."/>
            <person name="Mi M.G."/>
            <person name="Lin Z.L."/>
            <person name="Jiang N."/>
            <person name="Gai X."/>
            <person name="Ma J.H."/>
            <person name="Lei L.P."/>
            <person name="Xia Z.Y."/>
        </authorList>
    </citation>
    <scope>NUCLEOTIDE SEQUENCE [LARGE SCALE GENOMIC DNA]</scope>
    <source>
        <strain evidence="2 3">LLRS-1</strain>
    </source>
</reference>
<sequence>MAFVVQNTLPLARGVDTKIFASKNLVKPQTVRKGYSINGAYLGVVPTKLANGRLLWPDVIVTKRDGAIAANDDTLMGQGDVYPPPPSMPLHPPA</sequence>
<organism evidence="2 3">
    <name type="scientific">Ralstonia syzygii</name>
    <dbReference type="NCBI Taxonomy" id="28097"/>
    <lineage>
        <taxon>Bacteria</taxon>
        <taxon>Pseudomonadati</taxon>
        <taxon>Pseudomonadota</taxon>
        <taxon>Betaproteobacteria</taxon>
        <taxon>Burkholderiales</taxon>
        <taxon>Burkholderiaceae</taxon>
        <taxon>Ralstonia</taxon>
        <taxon>Ralstonia solanacearum species complex</taxon>
    </lineage>
</organism>
<evidence type="ECO:0000313" key="3">
    <source>
        <dbReference type="Proteomes" id="UP000677898"/>
    </source>
</evidence>
<evidence type="ECO:0000313" key="2">
    <source>
        <dbReference type="EMBL" id="QUP52674.1"/>
    </source>
</evidence>
<dbReference type="Proteomes" id="UP000677898">
    <property type="component" value="Chromosome"/>
</dbReference>
<gene>
    <name evidence="2" type="ORF">GO998_02355</name>
</gene>
<protein>
    <submittedName>
        <fullName evidence="2">Uncharacterized protein</fullName>
    </submittedName>
</protein>
<proteinExistence type="predicted"/>
<name>A0ABX7ZCW2_9RALS</name>